<name>A0A6L6PZH5_9BURK</name>
<dbReference type="AlphaFoldDB" id="A0A6L6PZH5"/>
<dbReference type="Pfam" id="PF24621">
    <property type="entry name" value="DHQS_C"/>
    <property type="match status" value="1"/>
</dbReference>
<evidence type="ECO:0000259" key="6">
    <source>
        <dbReference type="Pfam" id="PF24621"/>
    </source>
</evidence>
<keyword evidence="8" id="KW-1185">Reference proteome</keyword>
<dbReference type="InterPro" id="IPR056179">
    <property type="entry name" value="DHQS_C"/>
</dbReference>
<dbReference type="PANTHER" id="PTHR43622">
    <property type="entry name" value="3-DEHYDROQUINATE SYNTHASE"/>
    <property type="match status" value="1"/>
</dbReference>
<keyword evidence="4" id="KW-0520">NAD</keyword>
<comment type="cofactor">
    <cofactor evidence="1">
        <name>NAD(+)</name>
        <dbReference type="ChEBI" id="CHEBI:57540"/>
    </cofactor>
</comment>
<proteinExistence type="predicted"/>
<comment type="cofactor">
    <cofactor evidence="2">
        <name>Co(2+)</name>
        <dbReference type="ChEBI" id="CHEBI:48828"/>
    </cofactor>
</comment>
<evidence type="ECO:0000256" key="4">
    <source>
        <dbReference type="ARBA" id="ARBA00023027"/>
    </source>
</evidence>
<sequence>MSAAWPSSCARRKTPGLPASSLRLTWASAMSDSFKIASSAGEYAVRIGSTDAVRADTIVLCDQFFAPAYQAQGLKVIGIEATEAAKSLDRMGDIIVAMREFGANRKTHVLAVGGGVIQDIATFVTSIYMRGLQWDYVPTTLLGMVDSCIGGKSSINVGAYKNLVGNFYPPQTVVIDMKFAATLNTEQRVAGLCEAVKICFAHTGSAFDDYLAMNPQPHDAPEQLRDVIRLSLMTKRWFIEIDEHDKKERLLLNYGHTFGHAIESACDFVIPHGIAVGIGVLASLHFARLNQHYPTPPQRVQQMEAYMTRLLANLPQLPGWIPQVLVADLMRRFEADKKHSASHYAVIVPDAQGQLVRLELPKTDASRTMLQQAFEAALQQAATCGAA</sequence>
<dbReference type="Proteomes" id="UP000484015">
    <property type="component" value="Unassembled WGS sequence"/>
</dbReference>
<dbReference type="OrthoDB" id="9806583at2"/>
<evidence type="ECO:0000313" key="7">
    <source>
        <dbReference type="EMBL" id="MTW02656.1"/>
    </source>
</evidence>
<feature type="domain" description="3-dehydroquinate synthase N-terminal" evidence="5">
    <location>
        <begin position="78"/>
        <end position="187"/>
    </location>
</feature>
<organism evidence="7 8">
    <name type="scientific">Pseudoduganella ginsengisoli</name>
    <dbReference type="NCBI Taxonomy" id="1462440"/>
    <lineage>
        <taxon>Bacteria</taxon>
        <taxon>Pseudomonadati</taxon>
        <taxon>Pseudomonadota</taxon>
        <taxon>Betaproteobacteria</taxon>
        <taxon>Burkholderiales</taxon>
        <taxon>Oxalobacteraceae</taxon>
        <taxon>Telluria group</taxon>
        <taxon>Pseudoduganella</taxon>
    </lineage>
</organism>
<dbReference type="Pfam" id="PF01761">
    <property type="entry name" value="DHQ_synthase"/>
    <property type="match status" value="1"/>
</dbReference>
<evidence type="ECO:0000256" key="2">
    <source>
        <dbReference type="ARBA" id="ARBA00001941"/>
    </source>
</evidence>
<evidence type="ECO:0000256" key="3">
    <source>
        <dbReference type="ARBA" id="ARBA00022723"/>
    </source>
</evidence>
<protein>
    <submittedName>
        <fullName evidence="7">3-dehydroquinate synthase</fullName>
    </submittedName>
</protein>
<dbReference type="GO" id="GO:0046872">
    <property type="term" value="F:metal ion binding"/>
    <property type="evidence" value="ECO:0007669"/>
    <property type="project" value="UniProtKB-KW"/>
</dbReference>
<dbReference type="Gene3D" id="1.20.1090.10">
    <property type="entry name" value="Dehydroquinate synthase-like - alpha domain"/>
    <property type="match status" value="1"/>
</dbReference>
<dbReference type="CDD" id="cd08195">
    <property type="entry name" value="DHQS"/>
    <property type="match status" value="1"/>
</dbReference>
<dbReference type="PANTHER" id="PTHR43622:SF1">
    <property type="entry name" value="3-DEHYDROQUINATE SYNTHASE"/>
    <property type="match status" value="1"/>
</dbReference>
<dbReference type="GO" id="GO:0003856">
    <property type="term" value="F:3-dehydroquinate synthase activity"/>
    <property type="evidence" value="ECO:0007669"/>
    <property type="project" value="TreeGrafter"/>
</dbReference>
<dbReference type="InterPro" id="IPR030960">
    <property type="entry name" value="DHQS/DOIS_N"/>
</dbReference>
<dbReference type="Gene3D" id="3.40.50.1970">
    <property type="match status" value="1"/>
</dbReference>
<evidence type="ECO:0000259" key="5">
    <source>
        <dbReference type="Pfam" id="PF01761"/>
    </source>
</evidence>
<dbReference type="EMBL" id="WNLA01000005">
    <property type="protein sequence ID" value="MTW02656.1"/>
    <property type="molecule type" value="Genomic_DNA"/>
</dbReference>
<gene>
    <name evidence="7" type="ORF">GM668_11235</name>
</gene>
<dbReference type="InterPro" id="IPR050071">
    <property type="entry name" value="Dehydroquinate_synthase"/>
</dbReference>
<keyword evidence="3" id="KW-0479">Metal-binding</keyword>
<feature type="domain" description="3-dehydroquinate synthase C-terminal" evidence="6">
    <location>
        <begin position="191"/>
        <end position="338"/>
    </location>
</feature>
<dbReference type="SUPFAM" id="SSF56796">
    <property type="entry name" value="Dehydroquinate synthase-like"/>
    <property type="match status" value="1"/>
</dbReference>
<accession>A0A6L6PZH5</accession>
<evidence type="ECO:0000256" key="1">
    <source>
        <dbReference type="ARBA" id="ARBA00001911"/>
    </source>
</evidence>
<reference evidence="7 8" key="1">
    <citation type="submission" date="2019-11" db="EMBL/GenBank/DDBJ databases">
        <title>Type strains purchased from KCTC, JCM and DSMZ.</title>
        <authorList>
            <person name="Lu H."/>
        </authorList>
    </citation>
    <scope>NUCLEOTIDE SEQUENCE [LARGE SCALE GENOMIC DNA]</scope>
    <source>
        <strain evidence="7 8">KCTC 42409</strain>
    </source>
</reference>
<comment type="caution">
    <text evidence="7">The sequence shown here is derived from an EMBL/GenBank/DDBJ whole genome shotgun (WGS) entry which is preliminary data.</text>
</comment>
<evidence type="ECO:0000313" key="8">
    <source>
        <dbReference type="Proteomes" id="UP000484015"/>
    </source>
</evidence>